<gene>
    <name evidence="2" type="primary">vioD</name>
    <name evidence="2" type="ORF">COF62_29360</name>
</gene>
<dbReference type="InterPro" id="IPR015421">
    <property type="entry name" value="PyrdxlP-dep_Trfase_major"/>
</dbReference>
<dbReference type="EMBL" id="NUSY01000057">
    <property type="protein sequence ID" value="PHE05830.1"/>
    <property type="molecule type" value="Genomic_DNA"/>
</dbReference>
<dbReference type="GO" id="GO:0003824">
    <property type="term" value="F:catalytic activity"/>
    <property type="evidence" value="ECO:0007669"/>
    <property type="project" value="UniProtKB-ARBA"/>
</dbReference>
<comment type="caution">
    <text evidence="2">The sequence shown here is derived from an EMBL/GenBank/DDBJ whole genome shotgun (WGS) entry which is preliminary data.</text>
</comment>
<sequence length="370" mass="42374">MIYSPALLEEWMRKYYYDAKIDIGSSGVYPWSFGELREKLQIHTDELDEIKLMDSTSYGHQLLRYEISERWSNGNPNSVMVTHGSSEGLYLALNSLLNAGDHVIILDPCYHSVESISTQIGCQLTRWYLREENGFKADIDELKKLMKQNTKMLILNFPHNPTGTTITNKELMKIIELASEFDVFLLWDGAFTDLVYDTEPLEDPTKYYKKAISTGTFSKCYGLPGLRFGWCIAAPEILEKFIPLRDRMTLHLSPLVEYVALKTVRNIDTLLHSRLNEVKQNLAYLSNWMNENTKYIEFNPPGGGVTVFPKIKSYIDVEQLCHELGKKYNVLLVPGTCFGNLQRVRLGFGCTARELHLGLSSLEQCLKNNI</sequence>
<dbReference type="InterPro" id="IPR015424">
    <property type="entry name" value="PyrdxlP-dep_Trfase"/>
</dbReference>
<dbReference type="SUPFAM" id="SSF53383">
    <property type="entry name" value="PLP-dependent transferases"/>
    <property type="match status" value="1"/>
</dbReference>
<dbReference type="AlphaFoldDB" id="A0AAP8JUT4"/>
<dbReference type="GO" id="GO:0030170">
    <property type="term" value="F:pyridoxal phosphate binding"/>
    <property type="evidence" value="ECO:0007669"/>
    <property type="project" value="InterPro"/>
</dbReference>
<dbReference type="Pfam" id="PF00155">
    <property type="entry name" value="Aminotran_1_2"/>
    <property type="match status" value="1"/>
</dbReference>
<dbReference type="Proteomes" id="UP000224044">
    <property type="component" value="Unassembled WGS sequence"/>
</dbReference>
<feature type="domain" description="Aminotransferase class I/classII large" evidence="1">
    <location>
        <begin position="57"/>
        <end position="357"/>
    </location>
</feature>
<dbReference type="CDD" id="cd00609">
    <property type="entry name" value="AAT_like"/>
    <property type="match status" value="1"/>
</dbReference>
<evidence type="ECO:0000313" key="3">
    <source>
        <dbReference type="Proteomes" id="UP000224044"/>
    </source>
</evidence>
<reference evidence="2 3" key="1">
    <citation type="submission" date="2017-09" db="EMBL/GenBank/DDBJ databases">
        <title>Large-scale bioinformatics analysis of Bacillus genomes uncovers conserved roles of natural products in bacterial physiology.</title>
        <authorList>
            <consortium name="Agbiome Team Llc"/>
            <person name="Bleich R.M."/>
            <person name="Grubbs K.J."/>
            <person name="Santa Maria K.C."/>
            <person name="Allen S.E."/>
            <person name="Farag S."/>
            <person name="Shank E.A."/>
            <person name="Bowers A."/>
        </authorList>
    </citation>
    <scope>NUCLEOTIDE SEQUENCE [LARGE SCALE GENOMIC DNA]</scope>
    <source>
        <strain evidence="2 3">AFS042148</strain>
    </source>
</reference>
<protein>
    <submittedName>
        <fullName evidence="2">Capreomycidine synthase</fullName>
    </submittedName>
</protein>
<dbReference type="InterPro" id="IPR023965">
    <property type="entry name" value="Capreomycidine_synthase"/>
</dbReference>
<dbReference type="NCBIfam" id="TIGR03947">
    <property type="entry name" value="viomycin_VioD"/>
    <property type="match status" value="1"/>
</dbReference>
<organism evidence="2 3">
    <name type="scientific">Bacillus toyonensis</name>
    <dbReference type="NCBI Taxonomy" id="155322"/>
    <lineage>
        <taxon>Bacteria</taxon>
        <taxon>Bacillati</taxon>
        <taxon>Bacillota</taxon>
        <taxon>Bacilli</taxon>
        <taxon>Bacillales</taxon>
        <taxon>Bacillaceae</taxon>
        <taxon>Bacillus</taxon>
        <taxon>Bacillus cereus group</taxon>
    </lineage>
</organism>
<dbReference type="PANTHER" id="PTHR43510">
    <property type="entry name" value="AMINOTRANSFERASE FUNCTION, HYPOTHETICAL (EUROFUNG)"/>
    <property type="match status" value="1"/>
</dbReference>
<dbReference type="Gene3D" id="3.90.1150.10">
    <property type="entry name" value="Aspartate Aminotransferase, domain 1"/>
    <property type="match status" value="1"/>
</dbReference>
<accession>A0AAP8JUT4</accession>
<dbReference type="Gene3D" id="3.40.640.10">
    <property type="entry name" value="Type I PLP-dependent aspartate aminotransferase-like (Major domain)"/>
    <property type="match status" value="1"/>
</dbReference>
<name>A0AAP8JUT4_9BACI</name>
<dbReference type="RefSeq" id="WP_061529727.1">
    <property type="nucleotide sequence ID" value="NZ_JBALNA010000163.1"/>
</dbReference>
<dbReference type="InterPro" id="IPR004839">
    <property type="entry name" value="Aminotransferase_I/II_large"/>
</dbReference>
<proteinExistence type="predicted"/>
<dbReference type="InterPro" id="IPR015422">
    <property type="entry name" value="PyrdxlP-dep_Trfase_small"/>
</dbReference>
<dbReference type="PANTHER" id="PTHR43510:SF1">
    <property type="entry name" value="AMINOTRANSFERASE FUNCTION, HYPOTHETICAL (EUROFUNG)"/>
    <property type="match status" value="1"/>
</dbReference>
<evidence type="ECO:0000313" key="2">
    <source>
        <dbReference type="EMBL" id="PHE05830.1"/>
    </source>
</evidence>
<evidence type="ECO:0000259" key="1">
    <source>
        <dbReference type="Pfam" id="PF00155"/>
    </source>
</evidence>